<accession>A0A517P8J3</accession>
<keyword evidence="1" id="KW-0732">Signal</keyword>
<feature type="chain" id="PRO_5021948669" evidence="1">
    <location>
        <begin position="22"/>
        <end position="348"/>
    </location>
</feature>
<feature type="signal peptide" evidence="1">
    <location>
        <begin position="1"/>
        <end position="21"/>
    </location>
</feature>
<evidence type="ECO:0000313" key="3">
    <source>
        <dbReference type="EMBL" id="QDT15692.1"/>
    </source>
</evidence>
<dbReference type="Proteomes" id="UP000318741">
    <property type="component" value="Chromosome"/>
</dbReference>
<dbReference type="PANTHER" id="PTHR43264">
    <property type="match status" value="1"/>
</dbReference>
<keyword evidence="3" id="KW-0378">Hydrolase</keyword>
<dbReference type="Gene3D" id="3.90.245.10">
    <property type="entry name" value="Ribonucleoside hydrolase-like"/>
    <property type="match status" value="1"/>
</dbReference>
<dbReference type="Pfam" id="PF01156">
    <property type="entry name" value="IU_nuc_hydro"/>
    <property type="match status" value="1"/>
</dbReference>
<evidence type="ECO:0000313" key="4">
    <source>
        <dbReference type="Proteomes" id="UP000318741"/>
    </source>
</evidence>
<evidence type="ECO:0000256" key="1">
    <source>
        <dbReference type="SAM" id="SignalP"/>
    </source>
</evidence>
<dbReference type="OrthoDB" id="209323at2"/>
<proteinExistence type="predicted"/>
<dbReference type="KEGG" id="acaf:CA12_17820"/>
<name>A0A517P8J3_9PLAN</name>
<dbReference type="GO" id="GO:0016799">
    <property type="term" value="F:hydrolase activity, hydrolyzing N-glycosyl compounds"/>
    <property type="evidence" value="ECO:0007669"/>
    <property type="project" value="InterPro"/>
</dbReference>
<dbReference type="RefSeq" id="WP_145358601.1">
    <property type="nucleotide sequence ID" value="NZ_CP036265.1"/>
</dbReference>
<dbReference type="SUPFAM" id="SSF53590">
    <property type="entry name" value="Nucleoside hydrolase"/>
    <property type="match status" value="1"/>
</dbReference>
<dbReference type="InterPro" id="IPR036452">
    <property type="entry name" value="Ribo_hydro-like"/>
</dbReference>
<dbReference type="CDD" id="cd02652">
    <property type="entry name" value="nuc_hydro_2"/>
    <property type="match status" value="1"/>
</dbReference>
<gene>
    <name evidence="3" type="ORF">CA12_17820</name>
</gene>
<protein>
    <submittedName>
        <fullName evidence="3">Ribonucleoside hydrolase RihC</fullName>
    </submittedName>
</protein>
<feature type="domain" description="Inosine/uridine-preferring nucleoside hydrolase" evidence="2">
    <location>
        <begin position="34"/>
        <end position="303"/>
    </location>
</feature>
<dbReference type="EMBL" id="CP036265">
    <property type="protein sequence ID" value="QDT15692.1"/>
    <property type="molecule type" value="Genomic_DNA"/>
</dbReference>
<dbReference type="AlphaFoldDB" id="A0A517P8J3"/>
<organism evidence="3 4">
    <name type="scientific">Alienimonas californiensis</name>
    <dbReference type="NCBI Taxonomy" id="2527989"/>
    <lineage>
        <taxon>Bacteria</taxon>
        <taxon>Pseudomonadati</taxon>
        <taxon>Planctomycetota</taxon>
        <taxon>Planctomycetia</taxon>
        <taxon>Planctomycetales</taxon>
        <taxon>Planctomycetaceae</taxon>
        <taxon>Alienimonas</taxon>
    </lineage>
</organism>
<sequence length="348" mass="36433" precursor="true">MMSLALAMALLAAPAADPASSAPTSPAAASPVPVIFDTDLGNDVDDALAMGLLHALADRGECELLAVTTTKAHPLCAPFADAINTFYGRPDVPVGAVSVDGVLTGPTTFEGRFLKLANATNPDGSRRFPHDLSHDPAEVPDAVPVLRRALAGAADGSVAVVQVGFSTNLARLLRSEPDAISPRSGRELVAAKVKRLVVMAGDFAGGGPEYNVREDRDAAAALAENWPTPIVWSGYEIGVALPYPPESIEQDYRYAAAHPLPESYQLYKATPHARPTWDLAAALYAVRPDRGDFRLSEPGTVTIAGDGGSAFAPSEDGKHRVMLPPTQAEAARVVATFAALCSQPPRGR</sequence>
<reference evidence="3 4" key="1">
    <citation type="submission" date="2019-02" db="EMBL/GenBank/DDBJ databases">
        <title>Deep-cultivation of Planctomycetes and their phenomic and genomic characterization uncovers novel biology.</title>
        <authorList>
            <person name="Wiegand S."/>
            <person name="Jogler M."/>
            <person name="Boedeker C."/>
            <person name="Pinto D."/>
            <person name="Vollmers J."/>
            <person name="Rivas-Marin E."/>
            <person name="Kohn T."/>
            <person name="Peeters S.H."/>
            <person name="Heuer A."/>
            <person name="Rast P."/>
            <person name="Oberbeckmann S."/>
            <person name="Bunk B."/>
            <person name="Jeske O."/>
            <person name="Meyerdierks A."/>
            <person name="Storesund J.E."/>
            <person name="Kallscheuer N."/>
            <person name="Luecker S."/>
            <person name="Lage O.M."/>
            <person name="Pohl T."/>
            <person name="Merkel B.J."/>
            <person name="Hornburger P."/>
            <person name="Mueller R.-W."/>
            <person name="Bruemmer F."/>
            <person name="Labrenz M."/>
            <person name="Spormann A.M."/>
            <person name="Op den Camp H."/>
            <person name="Overmann J."/>
            <person name="Amann R."/>
            <person name="Jetten M.S.M."/>
            <person name="Mascher T."/>
            <person name="Medema M.H."/>
            <person name="Devos D.P."/>
            <person name="Kaster A.-K."/>
            <person name="Ovreas L."/>
            <person name="Rohde M."/>
            <person name="Galperin M.Y."/>
            <person name="Jogler C."/>
        </authorList>
    </citation>
    <scope>NUCLEOTIDE SEQUENCE [LARGE SCALE GENOMIC DNA]</scope>
    <source>
        <strain evidence="3 4">CA12</strain>
    </source>
</reference>
<dbReference type="InterPro" id="IPR001910">
    <property type="entry name" value="Inosine/uridine_hydrolase_dom"/>
</dbReference>
<keyword evidence="4" id="KW-1185">Reference proteome</keyword>
<evidence type="ECO:0000259" key="2">
    <source>
        <dbReference type="Pfam" id="PF01156"/>
    </source>
</evidence>
<dbReference type="PANTHER" id="PTHR43264:SF1">
    <property type="entry name" value="INOSINE_URIDINE-PREFERRING NUCLEOSIDE HYDROLASE DOMAIN-CONTAINING PROTEIN"/>
    <property type="match status" value="1"/>
</dbReference>